<gene>
    <name evidence="1" type="ORF">NO1_0022</name>
</gene>
<proteinExistence type="predicted"/>
<keyword evidence="2" id="KW-1185">Reference proteome</keyword>
<evidence type="ECO:0000313" key="2">
    <source>
        <dbReference type="Proteomes" id="UP000269352"/>
    </source>
</evidence>
<sequence>MNYEKERREELDQAIFAKYEKLGKNQRAGDAQSFDLQDFHELNAGERRSFVKEYLNNGHTLAELLLHLGLSDKNNWDEGNAKLKELINTISYLAKDFNTDIQRELYNLFDGDSTNDGINNNEDGDTTRQIQRLFLDNCTSGDLKNIIKDALNEMKKRPLPNSSSIFLENLLKNDRNNKAGVIIEELGFKGWANEREQIGKLSPDRANNFNLIREFGLQKYNKAADGSVTISRADIRLLTGKERENLYCDIIAKFPDPRAQTLLTDLIAQGLLDGLSKSSLDNFGAANIRKVNTAGEDNKQVMASAIASALENGINRGIEAGVYPQTATVDIPDRDAAGNSFYIMVYDNMFCNDVVAGVSHPRDVATKYFGEFQNSNLFQGINQLVDDDYDKAVKSAREIVNAKEIKTAPKAEASVHTAQADEDNKAYRDALSTQISIKEHDEPDKTYYVSSTVRPLGYNVVAAAAARSTPTSFPGDINKLITSPYSCDYQSPPGVSTISYKEAKYEINNESLVAVVLLMNAGYKLDGITADQIKIKDPDGLTYTIASKIENNGPEVIVTGSDGVKYQLTITNNSITSVKVSAGEDSLEYNITDNDEHFNVIFPDGYTIKSDSEMEFSFDLPDGVDVEKFKETAIYFVSATRDGDSIGNPTPADVRKALKFMQGLANIDFNVQIQNGNKESIEIYMERVTAALESVFVELGVPPRGADPNNKNWLDIMLGPKDFSSDYIDNCPGHFLCRTLKDSYKNADNDGNVKTDNLLNAAHNICTSQNGQQELFRNNKSLLMCESIHVYNGSERAAAEVTASRISSGQFGDSAAFKNFALQHQGNNGPLLLAAAIYGLGKNPPPTGLPEISLQSDKGTITGIKFKSASGEFILSIDGESLNDNNDYKLLLAELRFLESIKEGKNFEKALAELKKQFEENSTPVPSYVRTNPNNEGRVEQSIRENTIENIRENALSRMRDYADTHSMQFSFAAVPE</sequence>
<protein>
    <submittedName>
        <fullName evidence="1">Uncharacterized protein</fullName>
    </submittedName>
</protein>
<comment type="caution">
    <text evidence="1">The sequence shown here is derived from an EMBL/GenBank/DDBJ whole genome shotgun (WGS) entry which is preliminary data.</text>
</comment>
<organism evidence="1 2">
    <name type="scientific">Termititenax aidoneus</name>
    <dbReference type="NCBI Taxonomy" id="2218524"/>
    <lineage>
        <taxon>Bacteria</taxon>
        <taxon>Bacillati</taxon>
        <taxon>Candidatus Margulisiibacteriota</taxon>
        <taxon>Candidatus Termititenacia</taxon>
        <taxon>Candidatus Termititenacales</taxon>
        <taxon>Candidatus Termititenacaceae</taxon>
        <taxon>Candidatus Termititenax</taxon>
    </lineage>
</organism>
<dbReference type="EMBL" id="BGZN01000001">
    <property type="protein sequence ID" value="GBR72503.1"/>
    <property type="molecule type" value="Genomic_DNA"/>
</dbReference>
<dbReference type="AlphaFoldDB" id="A0A388T8H8"/>
<name>A0A388T8H8_TERA1</name>
<evidence type="ECO:0000313" key="1">
    <source>
        <dbReference type="EMBL" id="GBR72503.1"/>
    </source>
</evidence>
<dbReference type="Proteomes" id="UP000269352">
    <property type="component" value="Unassembled WGS sequence"/>
</dbReference>
<reference evidence="1 2" key="1">
    <citation type="journal article" date="2019" name="ISME J.">
        <title>Genome analyses of uncultured TG2/ZB3 bacteria in 'Margulisbacteria' specifically attached to ectosymbiotic spirochetes of protists in the termite gut.</title>
        <authorList>
            <person name="Utami Y.D."/>
            <person name="Kuwahara H."/>
            <person name="Igai K."/>
            <person name="Murakami T."/>
            <person name="Sugaya K."/>
            <person name="Morikawa T."/>
            <person name="Nagura Y."/>
            <person name="Yuki M."/>
            <person name="Deevong P."/>
            <person name="Inoue T."/>
            <person name="Kihara K."/>
            <person name="Lo N."/>
            <person name="Yamada A."/>
            <person name="Ohkuma M."/>
            <person name="Hongoh Y."/>
        </authorList>
    </citation>
    <scope>NUCLEOTIDE SEQUENCE [LARGE SCALE GENOMIC DNA]</scope>
    <source>
        <strain evidence="1">NkOx7-01</strain>
    </source>
</reference>
<accession>A0A388T8H8</accession>